<feature type="transmembrane region" description="Helical" evidence="2">
    <location>
        <begin position="209"/>
        <end position="232"/>
    </location>
</feature>
<sequence length="485" mass="53346">MAGFVWMLRLTLLAQGFLCILGDVEVGCKKWVVDPQVKGNIKCDECHPGNRVANKSGSHPQELCTPCERGTYTLQSLADECLSCTQCIGALVHLKDCTPKSDTQCGCKKGLRCGNAKCTFCVDECGKGQEPTKKRDCTPCPKGTFNDQIHQKCKPFRTTCPDPTHIIVFKGNASSDIICEFPQPPTTLPVTNPEKPDGNKEHPWPIESFAIIGALMMCLIVFIVLVSALIHCKGKKEKAQRTPSKTPIVISNPSDEPRTLIAIECSFHEAQQEQGNSTESLISKDSEQEFVRISGLNCSRRYFLTKWNKEISCVGFWWKRNLSACRFVGGMNVGSSRVRSCEPDWAVGRAPLLGNQTTYSGIYKNPGVQQPFSSQSCCLLVMKSERRCVEVEIHLKVAGHRPSSAHPWDRLSTEGSCAVGVLPAAMGLDLCLVEPLLLLKLWLRCSARRLGRSALLSASCSSSELNVSSVILCQCLRSLVTLFTL</sequence>
<comment type="caution">
    <text evidence="1">Lacks conserved residue(s) required for the propagation of feature annotation.</text>
</comment>
<dbReference type="Gene3D" id="2.10.50.10">
    <property type="entry name" value="Tumor Necrosis Factor Receptor, subunit A, domain 2"/>
    <property type="match status" value="2"/>
</dbReference>
<evidence type="ECO:0000256" key="1">
    <source>
        <dbReference type="PROSITE-ProRule" id="PRU00206"/>
    </source>
</evidence>
<keyword evidence="6" id="KW-1185">Reference proteome</keyword>
<feature type="non-terminal residue" evidence="5">
    <location>
        <position position="485"/>
    </location>
</feature>
<dbReference type="InterPro" id="IPR001368">
    <property type="entry name" value="TNFR/NGFR_Cys_rich_reg"/>
</dbReference>
<evidence type="ECO:0000256" key="2">
    <source>
        <dbReference type="SAM" id="Phobius"/>
    </source>
</evidence>
<gene>
    <name evidence="5" type="ORF">CCH79_00006570</name>
</gene>
<dbReference type="SUPFAM" id="SSF57586">
    <property type="entry name" value="TNF receptor-like"/>
    <property type="match status" value="2"/>
</dbReference>
<dbReference type="GO" id="GO:0042127">
    <property type="term" value="P:regulation of cell population proliferation"/>
    <property type="evidence" value="ECO:0007669"/>
    <property type="project" value="TreeGrafter"/>
</dbReference>
<dbReference type="PANTHER" id="PTHR47139">
    <property type="entry name" value="TUMOR NECROSIS FACTOR RECEPTOR SUPERFAMILY MEMBER 9"/>
    <property type="match status" value="1"/>
</dbReference>
<evidence type="ECO:0000313" key="6">
    <source>
        <dbReference type="Proteomes" id="UP000250572"/>
    </source>
</evidence>
<keyword evidence="1" id="KW-1015">Disulfide bond</keyword>
<dbReference type="SMART" id="SM00208">
    <property type="entry name" value="TNFR"/>
    <property type="match status" value="2"/>
</dbReference>
<keyword evidence="3" id="KW-0732">Signal</keyword>
<dbReference type="EMBL" id="NHOQ01000244">
    <property type="protein sequence ID" value="PWA31859.1"/>
    <property type="molecule type" value="Genomic_DNA"/>
</dbReference>
<dbReference type="Proteomes" id="UP000250572">
    <property type="component" value="Unassembled WGS sequence"/>
</dbReference>
<protein>
    <recommendedName>
        <fullName evidence="4">TNFR-Cys domain-containing protein</fullName>
    </recommendedName>
</protein>
<feature type="signal peptide" evidence="3">
    <location>
        <begin position="1"/>
        <end position="22"/>
    </location>
</feature>
<dbReference type="Pfam" id="PF00020">
    <property type="entry name" value="TNFR_c6"/>
    <property type="match status" value="1"/>
</dbReference>
<dbReference type="GO" id="GO:0038023">
    <property type="term" value="F:signaling receptor activity"/>
    <property type="evidence" value="ECO:0007669"/>
    <property type="project" value="TreeGrafter"/>
</dbReference>
<dbReference type="PROSITE" id="PS50050">
    <property type="entry name" value="TNFR_NGFR_2"/>
    <property type="match status" value="1"/>
</dbReference>
<feature type="repeat" description="TNFR-Cys" evidence="1">
    <location>
        <begin position="66"/>
        <end position="105"/>
    </location>
</feature>
<proteinExistence type="predicted"/>
<comment type="caution">
    <text evidence="5">The sequence shown here is derived from an EMBL/GenBank/DDBJ whole genome shotgun (WGS) entry which is preliminary data.</text>
</comment>
<accession>A0A315W756</accession>
<dbReference type="AlphaFoldDB" id="A0A315W756"/>
<organism evidence="5 6">
    <name type="scientific">Gambusia affinis</name>
    <name type="common">Western mosquitofish</name>
    <name type="synonym">Heterandria affinis</name>
    <dbReference type="NCBI Taxonomy" id="33528"/>
    <lineage>
        <taxon>Eukaryota</taxon>
        <taxon>Metazoa</taxon>
        <taxon>Chordata</taxon>
        <taxon>Craniata</taxon>
        <taxon>Vertebrata</taxon>
        <taxon>Euteleostomi</taxon>
        <taxon>Actinopterygii</taxon>
        <taxon>Neopterygii</taxon>
        <taxon>Teleostei</taxon>
        <taxon>Neoteleostei</taxon>
        <taxon>Acanthomorphata</taxon>
        <taxon>Ovalentaria</taxon>
        <taxon>Atherinomorphae</taxon>
        <taxon>Cyprinodontiformes</taxon>
        <taxon>Poeciliidae</taxon>
        <taxon>Poeciliinae</taxon>
        <taxon>Gambusia</taxon>
    </lineage>
</organism>
<dbReference type="PANTHER" id="PTHR47139:SF4">
    <property type="entry name" value="TUMOR NECROSIS FACTOR RECEPTOR SUPERFAMILY MEMBER 9 ISOFORM X1-RELATED"/>
    <property type="match status" value="1"/>
</dbReference>
<feature type="chain" id="PRO_5016373395" description="TNFR-Cys domain-containing protein" evidence="3">
    <location>
        <begin position="23"/>
        <end position="485"/>
    </location>
</feature>
<evidence type="ECO:0000259" key="4">
    <source>
        <dbReference type="PROSITE" id="PS50050"/>
    </source>
</evidence>
<reference evidence="5 6" key="1">
    <citation type="journal article" date="2018" name="G3 (Bethesda)">
        <title>A High-Quality Reference Genome for the Invasive Mosquitofish Gambusia affinis Using a Chicago Library.</title>
        <authorList>
            <person name="Hoffberg S.L."/>
            <person name="Troendle N.J."/>
            <person name="Glenn T.C."/>
            <person name="Mahmud O."/>
            <person name="Louha S."/>
            <person name="Chalopin D."/>
            <person name="Bennetzen J.L."/>
            <person name="Mauricio R."/>
        </authorList>
    </citation>
    <scope>NUCLEOTIDE SEQUENCE [LARGE SCALE GENOMIC DNA]</scope>
    <source>
        <strain evidence="5">NE01/NJP1002.9</strain>
        <tissue evidence="5">Muscle</tissue>
    </source>
</reference>
<dbReference type="InterPro" id="IPR034057">
    <property type="entry name" value="TNFRSF9_N_teleost"/>
</dbReference>
<feature type="domain" description="TNFR-Cys" evidence="4">
    <location>
        <begin position="66"/>
        <end position="105"/>
    </location>
</feature>
<name>A0A315W756_GAMAF</name>
<evidence type="ECO:0000256" key="3">
    <source>
        <dbReference type="SAM" id="SignalP"/>
    </source>
</evidence>
<feature type="disulfide bond" evidence="1">
    <location>
        <begin position="87"/>
        <end position="105"/>
    </location>
</feature>
<keyword evidence="2" id="KW-1133">Transmembrane helix</keyword>
<dbReference type="CDD" id="cd13424">
    <property type="entry name" value="TNFRSF9_teleost"/>
    <property type="match status" value="1"/>
</dbReference>
<keyword evidence="2" id="KW-0472">Membrane</keyword>
<keyword evidence="2" id="KW-0812">Transmembrane</keyword>
<feature type="disulfide bond" evidence="1">
    <location>
        <begin position="84"/>
        <end position="97"/>
    </location>
</feature>
<evidence type="ECO:0000313" key="5">
    <source>
        <dbReference type="EMBL" id="PWA31859.1"/>
    </source>
</evidence>
<dbReference type="STRING" id="33528.ENSGAFP00000008134"/>